<protein>
    <recommendedName>
        <fullName evidence="5">DUF4013 domain-containing protein</fullName>
    </recommendedName>
</protein>
<sequence>MPSTDAPETPPDGESFGTRLANGWERAMDDLPLAVVPLVSSLLAADNIRRVRAAEGVNFGITFPFPPALTDLWTFVNVPSGGPGVHVSPGLAFLPVRILVEAVLVAGLLGSVGALLRTGRYDFADAARRYFAPMLGYVALVHLVTLSTVVFTVVSPLLLVFLLPVLLVLKYLFYATAYLVVVADESLGDALARSYRWATAGGPYFSYAAGFLLFAALLSVVTSAVVVNLGVLGVVVGAVATAPVALALTFATTEFVADLDARERGESGGFGGDDGGVGGGGRGGHDRFEPADEFDTATDRFDPTDDDPASDDLTDDLTGDGPDDEPPGDFWDRRKEGEAEGDDRRSSDEWTNADDPRTPDDTEDEGGR</sequence>
<feature type="compositionally biased region" description="Basic and acidic residues" evidence="1">
    <location>
        <begin position="330"/>
        <end position="368"/>
    </location>
</feature>
<evidence type="ECO:0008006" key="5">
    <source>
        <dbReference type="Google" id="ProtNLM"/>
    </source>
</evidence>
<dbReference type="Proteomes" id="UP000830434">
    <property type="component" value="Chromosome"/>
</dbReference>
<evidence type="ECO:0000256" key="2">
    <source>
        <dbReference type="SAM" id="Phobius"/>
    </source>
</evidence>
<dbReference type="GeneID" id="72191550"/>
<accession>A0A8U0IGF7</accession>
<keyword evidence="2" id="KW-0472">Membrane</keyword>
<feature type="compositionally biased region" description="Acidic residues" evidence="1">
    <location>
        <begin position="304"/>
        <end position="327"/>
    </location>
</feature>
<evidence type="ECO:0000313" key="3">
    <source>
        <dbReference type="EMBL" id="UPW00160.1"/>
    </source>
</evidence>
<name>A0A8U0IGF7_9EURY</name>
<keyword evidence="4" id="KW-1185">Reference proteome</keyword>
<feature type="transmembrane region" description="Helical" evidence="2">
    <location>
        <begin position="232"/>
        <end position="257"/>
    </location>
</feature>
<feature type="transmembrane region" description="Helical" evidence="2">
    <location>
        <begin position="98"/>
        <end position="118"/>
    </location>
</feature>
<feature type="compositionally biased region" description="Gly residues" evidence="1">
    <location>
        <begin position="267"/>
        <end position="282"/>
    </location>
</feature>
<evidence type="ECO:0000256" key="1">
    <source>
        <dbReference type="SAM" id="MobiDB-lite"/>
    </source>
</evidence>
<dbReference type="KEGG" id="haxz:M0R88_16805"/>
<dbReference type="AlphaFoldDB" id="A0A8U0IGF7"/>
<dbReference type="RefSeq" id="WP_248654574.1">
    <property type="nucleotide sequence ID" value="NZ_CP096658.1"/>
</dbReference>
<evidence type="ECO:0000313" key="4">
    <source>
        <dbReference type="Proteomes" id="UP000830434"/>
    </source>
</evidence>
<feature type="transmembrane region" description="Helical" evidence="2">
    <location>
        <begin position="157"/>
        <end position="183"/>
    </location>
</feature>
<organism evidence="3 4">
    <name type="scientific">Halorussus gelatinilyticus</name>
    <dbReference type="NCBI Taxonomy" id="2937524"/>
    <lineage>
        <taxon>Archaea</taxon>
        <taxon>Methanobacteriati</taxon>
        <taxon>Methanobacteriota</taxon>
        <taxon>Stenosarchaea group</taxon>
        <taxon>Halobacteria</taxon>
        <taxon>Halobacteriales</taxon>
        <taxon>Haladaptataceae</taxon>
        <taxon>Halorussus</taxon>
    </lineage>
</organism>
<feature type="region of interest" description="Disordered" evidence="1">
    <location>
        <begin position="263"/>
        <end position="368"/>
    </location>
</feature>
<gene>
    <name evidence="3" type="ORF">M0R88_16805</name>
</gene>
<reference evidence="3" key="1">
    <citation type="submission" date="2022-04" db="EMBL/GenBank/DDBJ databases">
        <title>Diverse halophilic archaea isolated from saline environments.</title>
        <authorList>
            <person name="Cui H.-L."/>
        </authorList>
    </citation>
    <scope>NUCLEOTIDE SEQUENCE</scope>
    <source>
        <strain evidence="3">XZYJT40</strain>
    </source>
</reference>
<dbReference type="EMBL" id="CP096658">
    <property type="protein sequence ID" value="UPW00160.1"/>
    <property type="molecule type" value="Genomic_DNA"/>
</dbReference>
<proteinExistence type="predicted"/>
<feature type="transmembrane region" description="Helical" evidence="2">
    <location>
        <begin position="204"/>
        <end position="226"/>
    </location>
</feature>
<keyword evidence="2" id="KW-1133">Transmembrane helix</keyword>
<keyword evidence="2" id="KW-0812">Transmembrane</keyword>
<feature type="transmembrane region" description="Helical" evidence="2">
    <location>
        <begin position="130"/>
        <end position="151"/>
    </location>
</feature>